<sequence>MEESNQLPPCKDCLFMHALQANYQAAIWRRCLQAQLYVPSPIDCGWTLDKESDLIIAWMHWMLFFSFCPASLCIGMCQLRTCDNQAPEFSNREQELELMDSQDDHSD</sequence>
<keyword evidence="1" id="KW-1133">Transmembrane helix</keyword>
<protein>
    <submittedName>
        <fullName evidence="2">Uncharacterized protein</fullName>
    </submittedName>
</protein>
<evidence type="ECO:0000256" key="1">
    <source>
        <dbReference type="SAM" id="Phobius"/>
    </source>
</evidence>
<name>A0A0L8FLP3_OCTBM</name>
<organism evidence="2">
    <name type="scientific">Octopus bimaculoides</name>
    <name type="common">California two-spotted octopus</name>
    <dbReference type="NCBI Taxonomy" id="37653"/>
    <lineage>
        <taxon>Eukaryota</taxon>
        <taxon>Metazoa</taxon>
        <taxon>Spiralia</taxon>
        <taxon>Lophotrochozoa</taxon>
        <taxon>Mollusca</taxon>
        <taxon>Cephalopoda</taxon>
        <taxon>Coleoidea</taxon>
        <taxon>Octopodiformes</taxon>
        <taxon>Octopoda</taxon>
        <taxon>Incirrata</taxon>
        <taxon>Octopodidae</taxon>
        <taxon>Octopus</taxon>
    </lineage>
</organism>
<feature type="transmembrane region" description="Helical" evidence="1">
    <location>
        <begin position="55"/>
        <end position="77"/>
    </location>
</feature>
<dbReference type="EMBL" id="KQ429582">
    <property type="protein sequence ID" value="KOF65325.1"/>
    <property type="molecule type" value="Genomic_DNA"/>
</dbReference>
<keyword evidence="1" id="KW-0472">Membrane</keyword>
<reference evidence="2" key="1">
    <citation type="submission" date="2015-07" db="EMBL/GenBank/DDBJ databases">
        <title>MeaNS - Measles Nucleotide Surveillance Program.</title>
        <authorList>
            <person name="Tran T."/>
            <person name="Druce J."/>
        </authorList>
    </citation>
    <scope>NUCLEOTIDE SEQUENCE</scope>
    <source>
        <strain evidence="2">UCB-OBI-ISO-001</strain>
        <tissue evidence="2">Gonad</tissue>
    </source>
</reference>
<proteinExistence type="predicted"/>
<accession>A0A0L8FLP3</accession>
<evidence type="ECO:0000313" key="2">
    <source>
        <dbReference type="EMBL" id="KOF65325.1"/>
    </source>
</evidence>
<gene>
    <name evidence="2" type="ORF">OCBIM_22015800mg</name>
</gene>
<keyword evidence="1" id="KW-0812">Transmembrane</keyword>
<dbReference type="AlphaFoldDB" id="A0A0L8FLP3"/>